<dbReference type="EMBL" id="LSGP01000025">
    <property type="protein sequence ID" value="KYZ75093.1"/>
    <property type="molecule type" value="Genomic_DNA"/>
</dbReference>
<dbReference type="AlphaFoldDB" id="A0A154BM87"/>
<accession>A0A154BM87</accession>
<dbReference type="InterPro" id="IPR036388">
    <property type="entry name" value="WH-like_DNA-bd_sf"/>
</dbReference>
<keyword evidence="2" id="KW-1185">Reference proteome</keyword>
<gene>
    <name evidence="1" type="ORF">AXX12_13000</name>
</gene>
<reference evidence="1 2" key="1">
    <citation type="submission" date="2016-02" db="EMBL/GenBank/DDBJ databases">
        <title>Anaerosporomusa subterraneum gen. nov., sp. nov., a spore-forming obligate anaerobe isolated from saprolite.</title>
        <authorList>
            <person name="Choi J.K."/>
            <person name="Shah M."/>
            <person name="Yee N."/>
        </authorList>
    </citation>
    <scope>NUCLEOTIDE SEQUENCE [LARGE SCALE GENOMIC DNA]</scope>
    <source>
        <strain evidence="1 2">RU4</strain>
    </source>
</reference>
<sequence>MTTKERILLAIYREYRKGNSDMRRSVRHDGLQLDPGSFNQDIQSLQSEGLIRGAVLVRDRSKNYPDQVILNQVAVTHYGLHYLRRNLLAKTGE</sequence>
<proteinExistence type="predicted"/>
<dbReference type="STRING" id="1794912.AXX12_13000"/>
<dbReference type="OrthoDB" id="2680576at2"/>
<name>A0A154BM87_ANASB</name>
<dbReference type="Pfam" id="PF09639">
    <property type="entry name" value="YjcQ"/>
    <property type="match status" value="1"/>
</dbReference>
<evidence type="ECO:0000313" key="1">
    <source>
        <dbReference type="EMBL" id="KYZ75093.1"/>
    </source>
</evidence>
<protein>
    <submittedName>
        <fullName evidence="1">Uncharacterized protein</fullName>
    </submittedName>
</protein>
<dbReference type="Gene3D" id="1.10.10.10">
    <property type="entry name" value="Winged helix-like DNA-binding domain superfamily/Winged helix DNA-binding domain"/>
    <property type="match status" value="1"/>
</dbReference>
<organism evidence="1 2">
    <name type="scientific">Anaerosporomusa subterranea</name>
    <dbReference type="NCBI Taxonomy" id="1794912"/>
    <lineage>
        <taxon>Bacteria</taxon>
        <taxon>Bacillati</taxon>
        <taxon>Bacillota</taxon>
        <taxon>Negativicutes</taxon>
        <taxon>Acetonemataceae</taxon>
        <taxon>Anaerosporomusa</taxon>
    </lineage>
</organism>
<dbReference type="InterPro" id="IPR018597">
    <property type="entry name" value="Phage_Tuc2009_YjcQ"/>
</dbReference>
<dbReference type="Proteomes" id="UP000076268">
    <property type="component" value="Unassembled WGS sequence"/>
</dbReference>
<dbReference type="RefSeq" id="WP_066244498.1">
    <property type="nucleotide sequence ID" value="NZ_LSGP01000025.1"/>
</dbReference>
<evidence type="ECO:0000313" key="2">
    <source>
        <dbReference type="Proteomes" id="UP000076268"/>
    </source>
</evidence>
<comment type="caution">
    <text evidence="1">The sequence shown here is derived from an EMBL/GenBank/DDBJ whole genome shotgun (WGS) entry which is preliminary data.</text>
</comment>